<evidence type="ECO:0000256" key="1">
    <source>
        <dbReference type="ARBA" id="ARBA00000085"/>
    </source>
</evidence>
<evidence type="ECO:0000313" key="16">
    <source>
        <dbReference type="Proteomes" id="UP000077177"/>
    </source>
</evidence>
<dbReference type="SUPFAM" id="SSF55874">
    <property type="entry name" value="ATPase domain of HSP90 chaperone/DNA topoisomerase II/histidine kinase"/>
    <property type="match status" value="1"/>
</dbReference>
<dbReference type="InterPro" id="IPR003661">
    <property type="entry name" value="HisK_dim/P_dom"/>
</dbReference>
<dbReference type="KEGG" id="fla:SY85_10690"/>
<dbReference type="GO" id="GO:0005886">
    <property type="term" value="C:plasma membrane"/>
    <property type="evidence" value="ECO:0007669"/>
    <property type="project" value="TreeGrafter"/>
</dbReference>
<proteinExistence type="predicted"/>
<dbReference type="SMART" id="SM00388">
    <property type="entry name" value="HisKA"/>
    <property type="match status" value="1"/>
</dbReference>
<dbReference type="Proteomes" id="UP000077177">
    <property type="component" value="Chromosome"/>
</dbReference>
<dbReference type="InterPro" id="IPR025201">
    <property type="entry name" value="KdpD_TM"/>
</dbReference>
<evidence type="ECO:0000256" key="4">
    <source>
        <dbReference type="ARBA" id="ARBA00022553"/>
    </source>
</evidence>
<comment type="catalytic activity">
    <reaction evidence="1">
        <text>ATP + protein L-histidine = ADP + protein N-phospho-L-histidine.</text>
        <dbReference type="EC" id="2.7.13.3"/>
    </reaction>
</comment>
<dbReference type="Gene3D" id="1.10.287.130">
    <property type="match status" value="1"/>
</dbReference>
<keyword evidence="7" id="KW-0547">Nucleotide-binding</keyword>
<protein>
    <recommendedName>
        <fullName evidence="3">histidine kinase</fullName>
        <ecNumber evidence="3">2.7.13.3</ecNumber>
    </recommendedName>
</protein>
<dbReference type="STRING" id="1492898.SY85_10690"/>
<dbReference type="InterPro" id="IPR003594">
    <property type="entry name" value="HATPase_dom"/>
</dbReference>
<feature type="domain" description="Histidine kinase" evidence="14">
    <location>
        <begin position="137"/>
        <end position="351"/>
    </location>
</feature>
<evidence type="ECO:0000256" key="2">
    <source>
        <dbReference type="ARBA" id="ARBA00004141"/>
    </source>
</evidence>
<dbReference type="InterPro" id="IPR038318">
    <property type="entry name" value="KdpD_sf"/>
</dbReference>
<dbReference type="GO" id="GO:0000155">
    <property type="term" value="F:phosphorelay sensor kinase activity"/>
    <property type="evidence" value="ECO:0007669"/>
    <property type="project" value="InterPro"/>
</dbReference>
<dbReference type="Pfam" id="PF00512">
    <property type="entry name" value="HisKA"/>
    <property type="match status" value="1"/>
</dbReference>
<dbReference type="CDD" id="cd00082">
    <property type="entry name" value="HisKA"/>
    <property type="match status" value="1"/>
</dbReference>
<keyword evidence="12 13" id="KW-0472">Membrane</keyword>
<dbReference type="Pfam" id="PF02518">
    <property type="entry name" value="HATPase_c"/>
    <property type="match status" value="1"/>
</dbReference>
<keyword evidence="11" id="KW-0902">Two-component regulatory system</keyword>
<dbReference type="SMART" id="SM00387">
    <property type="entry name" value="HATPase_c"/>
    <property type="match status" value="1"/>
</dbReference>
<dbReference type="SUPFAM" id="SSF47384">
    <property type="entry name" value="Homodimeric domain of signal transducing histidine kinase"/>
    <property type="match status" value="1"/>
</dbReference>
<evidence type="ECO:0000259" key="14">
    <source>
        <dbReference type="PROSITE" id="PS50109"/>
    </source>
</evidence>
<evidence type="ECO:0000256" key="11">
    <source>
        <dbReference type="ARBA" id="ARBA00023012"/>
    </source>
</evidence>
<evidence type="ECO:0000256" key="9">
    <source>
        <dbReference type="ARBA" id="ARBA00022840"/>
    </source>
</evidence>
<feature type="transmembrane region" description="Helical" evidence="13">
    <location>
        <begin position="15"/>
        <end position="33"/>
    </location>
</feature>
<feature type="transmembrane region" description="Helical" evidence="13">
    <location>
        <begin position="91"/>
        <end position="111"/>
    </location>
</feature>
<dbReference type="Pfam" id="PF13493">
    <property type="entry name" value="DUF4118"/>
    <property type="match status" value="1"/>
</dbReference>
<dbReference type="InterPro" id="IPR036097">
    <property type="entry name" value="HisK_dim/P_sf"/>
</dbReference>
<keyword evidence="5" id="KW-0808">Transferase</keyword>
<keyword evidence="16" id="KW-1185">Reference proteome</keyword>
<dbReference type="EMBL" id="CP011390">
    <property type="protein sequence ID" value="ANE50900.1"/>
    <property type="molecule type" value="Genomic_DNA"/>
</dbReference>
<evidence type="ECO:0000256" key="3">
    <source>
        <dbReference type="ARBA" id="ARBA00012438"/>
    </source>
</evidence>
<dbReference type="AlphaFoldDB" id="A0A172TV33"/>
<sequence>MPDLFINKVSRPKQFLLTILLVCSVASVCYIFSAFMGYKVVALVLLLTMSVIAISFDILPVLFAALMSALIWNFFFIPPRFTLHVWATEDVILFIMYFVIALINAVLTYKIRQVEKEARKKEARANTIKLYNTLLNSLSHELRTPIATIVGATDTLQSSNLHLSAEDKGILLAEISKASFRLNQQVENLLSMSRLESGFLQPKKDWCDINEVVYHAVNRIEENKCTQAITVEINPELPLFKLDKGMLEQVIYNLLSNACLYTPWNSTIYIVAQCHADILEIVIEDNGKGFPAEEIEKVFNKFYRLKNTQTGGTGLGLSIVKGFTEAMGGAVRLDNVQPNGARFTITIPAETTQVNKNDELWLRRKF</sequence>
<dbReference type="InterPro" id="IPR036890">
    <property type="entry name" value="HATPase_C_sf"/>
</dbReference>
<dbReference type="CDD" id="cd00075">
    <property type="entry name" value="HATPase"/>
    <property type="match status" value="1"/>
</dbReference>
<dbReference type="FunFam" id="3.30.565.10:FF:000006">
    <property type="entry name" value="Sensor histidine kinase WalK"/>
    <property type="match status" value="1"/>
</dbReference>
<dbReference type="InterPro" id="IPR005467">
    <property type="entry name" value="His_kinase_dom"/>
</dbReference>
<dbReference type="RefSeq" id="WP_066404340.1">
    <property type="nucleotide sequence ID" value="NZ_CP011390.1"/>
</dbReference>
<organism evidence="15 16">
    <name type="scientific">Flavisolibacter tropicus</name>
    <dbReference type="NCBI Taxonomy" id="1492898"/>
    <lineage>
        <taxon>Bacteria</taxon>
        <taxon>Pseudomonadati</taxon>
        <taxon>Bacteroidota</taxon>
        <taxon>Chitinophagia</taxon>
        <taxon>Chitinophagales</taxon>
        <taxon>Chitinophagaceae</taxon>
        <taxon>Flavisolibacter</taxon>
    </lineage>
</organism>
<dbReference type="PANTHER" id="PTHR45569">
    <property type="entry name" value="SENSOR PROTEIN KDPD"/>
    <property type="match status" value="1"/>
</dbReference>
<dbReference type="PANTHER" id="PTHR45569:SF1">
    <property type="entry name" value="SENSOR PROTEIN KDPD"/>
    <property type="match status" value="1"/>
</dbReference>
<keyword evidence="10 13" id="KW-1133">Transmembrane helix</keyword>
<dbReference type="PATRIC" id="fig|1492898.3.peg.2302"/>
<name>A0A172TV33_9BACT</name>
<gene>
    <name evidence="15" type="ORF">SY85_10690</name>
</gene>
<evidence type="ECO:0000256" key="12">
    <source>
        <dbReference type="ARBA" id="ARBA00023136"/>
    </source>
</evidence>
<evidence type="ECO:0000256" key="6">
    <source>
        <dbReference type="ARBA" id="ARBA00022692"/>
    </source>
</evidence>
<keyword evidence="6 13" id="KW-0812">Transmembrane</keyword>
<dbReference type="OrthoDB" id="9804645at2"/>
<evidence type="ECO:0000256" key="7">
    <source>
        <dbReference type="ARBA" id="ARBA00022741"/>
    </source>
</evidence>
<dbReference type="InterPro" id="IPR004358">
    <property type="entry name" value="Sig_transdc_His_kin-like_C"/>
</dbReference>
<reference evidence="15 16" key="2">
    <citation type="journal article" date="2016" name="Int. J. Syst. Evol. Microbiol.">
        <title>Flavisolibacter tropicus sp. nov., isolated from tropical soil.</title>
        <authorList>
            <person name="Lee J.J."/>
            <person name="Kang M.S."/>
            <person name="Kim G.S."/>
            <person name="Lee C.S."/>
            <person name="Lim S."/>
            <person name="Lee J."/>
            <person name="Roh S.H."/>
            <person name="Kang H."/>
            <person name="Ha J.M."/>
            <person name="Bae S."/>
            <person name="Jung H.Y."/>
            <person name="Kim M.K."/>
        </authorList>
    </citation>
    <scope>NUCLEOTIDE SEQUENCE [LARGE SCALE GENOMIC DNA]</scope>
    <source>
        <strain evidence="15 16">LCS9</strain>
    </source>
</reference>
<feature type="transmembrane region" description="Helical" evidence="13">
    <location>
        <begin position="40"/>
        <end position="71"/>
    </location>
</feature>
<comment type="subcellular location">
    <subcellularLocation>
        <location evidence="2">Membrane</location>
        <topology evidence="2">Multi-pass membrane protein</topology>
    </subcellularLocation>
</comment>
<evidence type="ECO:0000256" key="10">
    <source>
        <dbReference type="ARBA" id="ARBA00022989"/>
    </source>
</evidence>
<keyword evidence="4" id="KW-0597">Phosphoprotein</keyword>
<dbReference type="PROSITE" id="PS50109">
    <property type="entry name" value="HIS_KIN"/>
    <property type="match status" value="1"/>
</dbReference>
<dbReference type="Gene3D" id="3.30.565.10">
    <property type="entry name" value="Histidine kinase-like ATPase, C-terminal domain"/>
    <property type="match status" value="1"/>
</dbReference>
<evidence type="ECO:0000256" key="13">
    <source>
        <dbReference type="SAM" id="Phobius"/>
    </source>
</evidence>
<dbReference type="GO" id="GO:0005524">
    <property type="term" value="F:ATP binding"/>
    <property type="evidence" value="ECO:0007669"/>
    <property type="project" value="UniProtKB-KW"/>
</dbReference>
<evidence type="ECO:0000313" key="15">
    <source>
        <dbReference type="EMBL" id="ANE50900.1"/>
    </source>
</evidence>
<evidence type="ECO:0000256" key="8">
    <source>
        <dbReference type="ARBA" id="ARBA00022777"/>
    </source>
</evidence>
<keyword evidence="8 15" id="KW-0418">Kinase</keyword>
<keyword evidence="9" id="KW-0067">ATP-binding</keyword>
<reference evidence="16" key="1">
    <citation type="submission" date="2015-01" db="EMBL/GenBank/DDBJ databases">
        <title>Flavisolibacter sp./LCS9/ whole genome sequencing.</title>
        <authorList>
            <person name="Kim M.K."/>
            <person name="Srinivasan S."/>
            <person name="Lee J.-J."/>
        </authorList>
    </citation>
    <scope>NUCLEOTIDE SEQUENCE [LARGE SCALE GENOMIC DNA]</scope>
    <source>
        <strain evidence="16">LCS9</strain>
    </source>
</reference>
<dbReference type="EC" id="2.7.13.3" evidence="3"/>
<accession>A0A172TV33</accession>
<dbReference type="PRINTS" id="PR00344">
    <property type="entry name" value="BCTRLSENSOR"/>
</dbReference>
<dbReference type="Gene3D" id="1.20.120.620">
    <property type="entry name" value="Backbone structure of the membrane domain of e. Coli histidine kinase receptor kdpd"/>
    <property type="match status" value="1"/>
</dbReference>
<dbReference type="InterPro" id="IPR052023">
    <property type="entry name" value="Histidine_kinase_KdpD"/>
</dbReference>
<evidence type="ECO:0000256" key="5">
    <source>
        <dbReference type="ARBA" id="ARBA00022679"/>
    </source>
</evidence>